<dbReference type="Proteomes" id="UP000070433">
    <property type="component" value="Chromosome"/>
</dbReference>
<dbReference type="AlphaFoldDB" id="A0A127JZ41"/>
<name>A0A127JZ41_9BURK</name>
<keyword evidence="2" id="KW-1185">Reference proteome</keyword>
<sequence>MSAVPELDPSRCPLCGQLNRCAMEVERLTGEKQPPCWCTQVDFSTGLLARVPAEAQRLACICPACARPR</sequence>
<accession>A0A127JZ41</accession>
<dbReference type="PATRIC" id="fig|94132.3.peg.2313"/>
<reference evidence="1 2" key="1">
    <citation type="journal article" date="2014" name="Int. J. Syst. Evol. Microbiol.">
        <title>Ramlibacter solisilvae sp. nov., isolated from forest soil, and emended description of the genus Ramlibacter.</title>
        <authorList>
            <person name="Lee H.J."/>
            <person name="Lee S.H."/>
            <person name="Lee S.S."/>
            <person name="Lee J.S."/>
            <person name="Kim Y."/>
            <person name="Kim S.C."/>
            <person name="Jeon C.O."/>
        </authorList>
    </citation>
    <scope>NUCLEOTIDE SEQUENCE [LARGE SCALE GENOMIC DNA]</scope>
    <source>
        <strain evidence="1 2">5-10</strain>
    </source>
</reference>
<organism evidence="1 2">
    <name type="scientific">Ramlibacter tataouinensis</name>
    <dbReference type="NCBI Taxonomy" id="94132"/>
    <lineage>
        <taxon>Bacteria</taxon>
        <taxon>Pseudomonadati</taxon>
        <taxon>Pseudomonadota</taxon>
        <taxon>Betaproteobacteria</taxon>
        <taxon>Burkholderiales</taxon>
        <taxon>Comamonadaceae</taxon>
        <taxon>Ramlibacter</taxon>
    </lineage>
</organism>
<evidence type="ECO:0000313" key="2">
    <source>
        <dbReference type="Proteomes" id="UP000070433"/>
    </source>
</evidence>
<protein>
    <recommendedName>
        <fullName evidence="3">Cysteine-rich CWC</fullName>
    </recommendedName>
</protein>
<evidence type="ECO:0000313" key="1">
    <source>
        <dbReference type="EMBL" id="AMO23382.1"/>
    </source>
</evidence>
<dbReference type="RefSeq" id="WP_061499472.1">
    <property type="nucleotide sequence ID" value="NZ_CP010951.1"/>
</dbReference>
<proteinExistence type="predicted"/>
<evidence type="ECO:0008006" key="3">
    <source>
        <dbReference type="Google" id="ProtNLM"/>
    </source>
</evidence>
<gene>
    <name evidence="1" type="ORF">UC35_11340</name>
</gene>
<dbReference type="InterPro" id="IPR032720">
    <property type="entry name" value="Cys_rich_CWC"/>
</dbReference>
<dbReference type="EMBL" id="CP010951">
    <property type="protein sequence ID" value="AMO23382.1"/>
    <property type="molecule type" value="Genomic_DNA"/>
</dbReference>
<dbReference type="Pfam" id="PF14375">
    <property type="entry name" value="Cys_rich_CWC"/>
    <property type="match status" value="1"/>
</dbReference>